<proteinExistence type="predicted"/>
<keyword evidence="2" id="KW-1185">Reference proteome</keyword>
<protein>
    <submittedName>
        <fullName evidence="1">Uncharacterized protein</fullName>
    </submittedName>
</protein>
<organism evidence="1 2">
    <name type="scientific">Kouleothrix aurantiaca</name>
    <dbReference type="NCBI Taxonomy" id="186479"/>
    <lineage>
        <taxon>Bacteria</taxon>
        <taxon>Bacillati</taxon>
        <taxon>Chloroflexota</taxon>
        <taxon>Chloroflexia</taxon>
        <taxon>Chloroflexales</taxon>
        <taxon>Roseiflexineae</taxon>
        <taxon>Roseiflexaceae</taxon>
        <taxon>Kouleothrix</taxon>
    </lineage>
</organism>
<evidence type="ECO:0000313" key="2">
    <source>
        <dbReference type="Proteomes" id="UP000050509"/>
    </source>
</evidence>
<comment type="caution">
    <text evidence="1">The sequence shown here is derived from an EMBL/GenBank/DDBJ whole genome shotgun (WGS) entry which is preliminary data.</text>
</comment>
<dbReference type="EMBL" id="LJCR01001670">
    <property type="protein sequence ID" value="KPV49932.1"/>
    <property type="molecule type" value="Genomic_DNA"/>
</dbReference>
<name>A0A0P9H7W8_9CHLR</name>
<dbReference type="Proteomes" id="UP000050509">
    <property type="component" value="Unassembled WGS sequence"/>
</dbReference>
<evidence type="ECO:0000313" key="1">
    <source>
        <dbReference type="EMBL" id="KPV49932.1"/>
    </source>
</evidence>
<reference evidence="1 2" key="1">
    <citation type="submission" date="2015-09" db="EMBL/GenBank/DDBJ databases">
        <title>Draft genome sequence of Kouleothrix aurantiaca JCM 19913.</title>
        <authorList>
            <person name="Hemp J."/>
        </authorList>
    </citation>
    <scope>NUCLEOTIDE SEQUENCE [LARGE SCALE GENOMIC DNA]</scope>
    <source>
        <strain evidence="1 2">COM-B</strain>
    </source>
</reference>
<feature type="non-terminal residue" evidence="1">
    <location>
        <position position="308"/>
    </location>
</feature>
<sequence length="308" mass="33552">MTPGGIPVEITVLKADEAELMRGLDTGGAHLTPAWQSATTWQATASLDHPLMPISGESYLAALILTGTLDGEALQGPDGQWYAFATHIASEWAAIEVDEDMGKKGVTHIQQQQDKPCLSVLNLETGALAHYQRDEVFAVLQPWLPLLAERVLGQYTPVYDLNPPDWMLGVAATIAQDKTLPGAAMAGLQAPQLHRAFAGYTALCALGRFAVNGEPGTGKTRMHILIMALFAATWQHRHAWAGKLPRWVKQTRRAWQANPRTVGDAPRALPLAVMTPMRVVPVWEKEIAGAWPAAEVLVIDDHTDVARW</sequence>
<dbReference type="AlphaFoldDB" id="A0A0P9H7W8"/>
<gene>
    <name evidence="1" type="ORF">SE17_29850</name>
</gene>
<accession>A0A0P9H7W8</accession>